<evidence type="ECO:0000313" key="2">
    <source>
        <dbReference type="Proteomes" id="UP000199199"/>
    </source>
</evidence>
<dbReference type="Proteomes" id="UP000199199">
    <property type="component" value="Unassembled WGS sequence"/>
</dbReference>
<protein>
    <submittedName>
        <fullName evidence="1">Uncharacterized protein</fullName>
    </submittedName>
</protein>
<dbReference type="AlphaFoldDB" id="A0A1I6TU62"/>
<evidence type="ECO:0000313" key="1">
    <source>
        <dbReference type="EMBL" id="SFS92704.1"/>
    </source>
</evidence>
<reference evidence="2" key="1">
    <citation type="submission" date="2016-10" db="EMBL/GenBank/DDBJ databases">
        <authorList>
            <person name="Varghese N."/>
            <person name="Submissions S."/>
        </authorList>
    </citation>
    <scope>NUCLEOTIDE SEQUENCE [LARGE SCALE GENOMIC DNA]</scope>
    <source>
        <strain evidence="2">DSM 22427</strain>
    </source>
</reference>
<gene>
    <name evidence="1" type="ORF">SAMN04488556_3435</name>
</gene>
<organism evidence="1 2">
    <name type="scientific">Halostagnicola kamekurae</name>
    <dbReference type="NCBI Taxonomy" id="619731"/>
    <lineage>
        <taxon>Archaea</taxon>
        <taxon>Methanobacteriati</taxon>
        <taxon>Methanobacteriota</taxon>
        <taxon>Stenosarchaea group</taxon>
        <taxon>Halobacteria</taxon>
        <taxon>Halobacteriales</taxon>
        <taxon>Natrialbaceae</taxon>
        <taxon>Halostagnicola</taxon>
    </lineage>
</organism>
<name>A0A1I6TU62_9EURY</name>
<dbReference type="EMBL" id="FOZS01000003">
    <property type="protein sequence ID" value="SFS92704.1"/>
    <property type="molecule type" value="Genomic_DNA"/>
</dbReference>
<keyword evidence="2" id="KW-1185">Reference proteome</keyword>
<sequence>MRMRFLRSVRGIALIVVGSRYAWLVSPTVMGSEAILSHGLCGVLIEGRTEAVPTCCTTSDLSRVLRDDLHTTVSTDS</sequence>
<accession>A0A1I6TU62</accession>
<proteinExistence type="predicted"/>